<dbReference type="InterPro" id="IPR001202">
    <property type="entry name" value="WW_dom"/>
</dbReference>
<comment type="caution">
    <text evidence="2">The sequence shown here is derived from an EMBL/GenBank/DDBJ whole genome shotgun (WGS) entry which is preliminary data.</text>
</comment>
<dbReference type="Proteomes" id="UP000467841">
    <property type="component" value="Unassembled WGS sequence"/>
</dbReference>
<dbReference type="GO" id="GO:0003676">
    <property type="term" value="F:nucleic acid binding"/>
    <property type="evidence" value="ECO:0007669"/>
    <property type="project" value="InterPro"/>
</dbReference>
<organism evidence="2 3">
    <name type="scientific">Microthlaspi erraticum</name>
    <dbReference type="NCBI Taxonomy" id="1685480"/>
    <lineage>
        <taxon>Eukaryota</taxon>
        <taxon>Viridiplantae</taxon>
        <taxon>Streptophyta</taxon>
        <taxon>Embryophyta</taxon>
        <taxon>Tracheophyta</taxon>
        <taxon>Spermatophyta</taxon>
        <taxon>Magnoliopsida</taxon>
        <taxon>eudicotyledons</taxon>
        <taxon>Gunneridae</taxon>
        <taxon>Pentapetalae</taxon>
        <taxon>rosids</taxon>
        <taxon>malvids</taxon>
        <taxon>Brassicales</taxon>
        <taxon>Brassicaceae</taxon>
        <taxon>Coluteocarpeae</taxon>
        <taxon>Microthlaspi</taxon>
    </lineage>
</organism>
<dbReference type="SUPFAM" id="SSF51045">
    <property type="entry name" value="WW domain"/>
    <property type="match status" value="1"/>
</dbReference>
<gene>
    <name evidence="2" type="ORF">MERR_LOCUS11393</name>
</gene>
<dbReference type="PROSITE" id="PS01159">
    <property type="entry name" value="WW_DOMAIN_1"/>
    <property type="match status" value="1"/>
</dbReference>
<feature type="domain" description="WW" evidence="1">
    <location>
        <begin position="298"/>
        <end position="330"/>
    </location>
</feature>
<keyword evidence="3" id="KW-1185">Reference proteome</keyword>
<evidence type="ECO:0000313" key="3">
    <source>
        <dbReference type="Proteomes" id="UP000467841"/>
    </source>
</evidence>
<dbReference type="PROSITE" id="PS50020">
    <property type="entry name" value="WW_DOMAIN_2"/>
    <property type="match status" value="1"/>
</dbReference>
<dbReference type="CDD" id="cd00201">
    <property type="entry name" value="WW"/>
    <property type="match status" value="1"/>
</dbReference>
<reference evidence="2" key="1">
    <citation type="submission" date="2020-01" db="EMBL/GenBank/DDBJ databases">
        <authorList>
            <person name="Mishra B."/>
        </authorList>
    </citation>
    <scope>NUCLEOTIDE SEQUENCE [LARGE SCALE GENOMIC DNA]</scope>
</reference>
<accession>A0A6D2I7H1</accession>
<protein>
    <recommendedName>
        <fullName evidence="1">WW domain-containing protein</fullName>
    </recommendedName>
</protein>
<sequence length="330" mass="37582">MEGSATKVPELNDCDAAQIRKSRIVSRIYVEGYDTSLSGYDFVASMRGHFSSCGEVVHVYIPGYTGYIEGTTLNRFSLIYLRGKGAEEKALKLSGSYSSEGHKLVVEPYPFHAKHRDHKFAPTRYADNKKRHVIFVGGYKAALNSDYNLEYVKRMLLQERSKCGRVLDIDLHEIWEGRSLSRYAFVEVEGIDAIEKLLQLDGCEVEGLECIHSYRVAPPVKDVPNSGNSSRTTRVMVATASLPKPPSVGYLLPFPWKCRVDRSRTGYLCIWNSETGRIHYVRERSISSSEIIYAPKDPNLPEPWKGLVDESNQYLYFWNKETNVTQYKRP</sequence>
<proteinExistence type="predicted"/>
<dbReference type="EMBL" id="CACVBM020000876">
    <property type="protein sequence ID" value="CAA7024158.1"/>
    <property type="molecule type" value="Genomic_DNA"/>
</dbReference>
<dbReference type="InterPro" id="IPR036020">
    <property type="entry name" value="WW_dom_sf"/>
</dbReference>
<dbReference type="SUPFAM" id="SSF54928">
    <property type="entry name" value="RNA-binding domain, RBD"/>
    <property type="match status" value="1"/>
</dbReference>
<dbReference type="AlphaFoldDB" id="A0A6D2I7H1"/>
<dbReference type="OrthoDB" id="1132312at2759"/>
<evidence type="ECO:0000313" key="2">
    <source>
        <dbReference type="EMBL" id="CAA7024158.1"/>
    </source>
</evidence>
<dbReference type="InterPro" id="IPR035979">
    <property type="entry name" value="RBD_domain_sf"/>
</dbReference>
<name>A0A6D2I7H1_9BRAS</name>
<evidence type="ECO:0000259" key="1">
    <source>
        <dbReference type="PROSITE" id="PS50020"/>
    </source>
</evidence>
<dbReference type="Pfam" id="PF00397">
    <property type="entry name" value="WW"/>
    <property type="match status" value="1"/>
</dbReference>